<evidence type="ECO:0000256" key="1">
    <source>
        <dbReference type="SAM" id="MobiDB-lite"/>
    </source>
</evidence>
<sequence>MREMEKMGRDVPDVMTEASGRWGSELNIESGRVSYQRYHHQPQESP</sequence>
<evidence type="ECO:0000313" key="3">
    <source>
        <dbReference type="Proteomes" id="UP000003835"/>
    </source>
</evidence>
<evidence type="ECO:0000313" key="2">
    <source>
        <dbReference type="EMBL" id="EDX72924.1"/>
    </source>
</evidence>
<dbReference type="HOGENOM" id="CLU_3182413_0_0_3"/>
<feature type="compositionally biased region" description="Basic and acidic residues" evidence="1">
    <location>
        <begin position="1"/>
        <end position="12"/>
    </location>
</feature>
<organism evidence="2 3">
    <name type="scientific">Coleofasciculus chthonoplastes PCC 7420</name>
    <dbReference type="NCBI Taxonomy" id="118168"/>
    <lineage>
        <taxon>Bacteria</taxon>
        <taxon>Bacillati</taxon>
        <taxon>Cyanobacteriota</taxon>
        <taxon>Cyanophyceae</taxon>
        <taxon>Coleofasciculales</taxon>
        <taxon>Coleofasciculaceae</taxon>
        <taxon>Coleofasciculus</taxon>
    </lineage>
</organism>
<dbReference type="STRING" id="118168.MC7420_2542"/>
<reference evidence="2 3" key="1">
    <citation type="submission" date="2008-07" db="EMBL/GenBank/DDBJ databases">
        <authorList>
            <person name="Tandeau de Marsac N."/>
            <person name="Ferriera S."/>
            <person name="Johnson J."/>
            <person name="Kravitz S."/>
            <person name="Beeson K."/>
            <person name="Sutton G."/>
            <person name="Rogers Y.-H."/>
            <person name="Friedman R."/>
            <person name="Frazier M."/>
            <person name="Venter J.C."/>
        </authorList>
    </citation>
    <scope>NUCLEOTIDE SEQUENCE [LARGE SCALE GENOMIC DNA]</scope>
    <source>
        <strain evidence="2 3">PCC 7420</strain>
    </source>
</reference>
<feature type="region of interest" description="Disordered" evidence="1">
    <location>
        <begin position="1"/>
        <end position="25"/>
    </location>
</feature>
<gene>
    <name evidence="2" type="ORF">MC7420_2542</name>
</gene>
<protein>
    <submittedName>
        <fullName evidence="2">Uncharacterized protein</fullName>
    </submittedName>
</protein>
<keyword evidence="3" id="KW-1185">Reference proteome</keyword>
<dbReference type="AlphaFoldDB" id="B4VYR2"/>
<name>B4VYR2_9CYAN</name>
<dbReference type="Proteomes" id="UP000003835">
    <property type="component" value="Unassembled WGS sequence"/>
</dbReference>
<proteinExistence type="predicted"/>
<accession>B4VYR2</accession>
<dbReference type="EMBL" id="DS989860">
    <property type="protein sequence ID" value="EDX72924.1"/>
    <property type="molecule type" value="Genomic_DNA"/>
</dbReference>